<dbReference type="InterPro" id="IPR051397">
    <property type="entry name" value="Zn-ADH-like_protein"/>
</dbReference>
<reference evidence="3 4" key="1">
    <citation type="submission" date="2014-04" db="EMBL/GenBank/DDBJ databases">
        <authorList>
            <consortium name="DOE Joint Genome Institute"/>
            <person name="Kuo A."/>
            <person name="Martino E."/>
            <person name="Perotto S."/>
            <person name="Kohler A."/>
            <person name="Nagy L.G."/>
            <person name="Floudas D."/>
            <person name="Copeland A."/>
            <person name="Barry K.W."/>
            <person name="Cichocki N."/>
            <person name="Veneault-Fourrey C."/>
            <person name="LaButti K."/>
            <person name="Lindquist E.A."/>
            <person name="Lipzen A."/>
            <person name="Lundell T."/>
            <person name="Morin E."/>
            <person name="Murat C."/>
            <person name="Sun H."/>
            <person name="Tunlid A."/>
            <person name="Henrissat B."/>
            <person name="Grigoriev I.V."/>
            <person name="Hibbett D.S."/>
            <person name="Martin F."/>
            <person name="Nordberg H.P."/>
            <person name="Cantor M.N."/>
            <person name="Hua S.X."/>
        </authorList>
    </citation>
    <scope>NUCLEOTIDE SEQUENCE [LARGE SCALE GENOMIC DNA]</scope>
    <source>
        <strain evidence="3 4">Zn</strain>
    </source>
</reference>
<dbReference type="AlphaFoldDB" id="A0A0C3H2G4"/>
<dbReference type="PANTHER" id="PTHR43677">
    <property type="entry name" value="SHORT-CHAIN DEHYDROGENASE/REDUCTASE"/>
    <property type="match status" value="1"/>
</dbReference>
<dbReference type="PANTHER" id="PTHR43677:SF4">
    <property type="entry name" value="QUINONE OXIDOREDUCTASE-LIKE PROTEIN 2"/>
    <property type="match status" value="1"/>
</dbReference>
<dbReference type="InterPro" id="IPR011032">
    <property type="entry name" value="GroES-like_sf"/>
</dbReference>
<feature type="domain" description="Alcohol dehydrogenase-like N-terminal" evidence="2">
    <location>
        <begin position="36"/>
        <end position="146"/>
    </location>
</feature>
<dbReference type="InterPro" id="IPR013149">
    <property type="entry name" value="ADH-like_C"/>
</dbReference>
<proteinExistence type="predicted"/>
<keyword evidence="4" id="KW-1185">Reference proteome</keyword>
<dbReference type="HOGENOM" id="CLU_026673_0_0_1"/>
<dbReference type="InterPro" id="IPR036291">
    <property type="entry name" value="NAD(P)-bd_dom_sf"/>
</dbReference>
<dbReference type="Pfam" id="PF08240">
    <property type="entry name" value="ADH_N"/>
    <property type="match status" value="1"/>
</dbReference>
<evidence type="ECO:0000313" key="3">
    <source>
        <dbReference type="EMBL" id="KIM97579.1"/>
    </source>
</evidence>
<dbReference type="GO" id="GO:0005739">
    <property type="term" value="C:mitochondrion"/>
    <property type="evidence" value="ECO:0007669"/>
    <property type="project" value="TreeGrafter"/>
</dbReference>
<sequence length="370" mass="40136">MTSYGLPETHRALVLSSTQKDIDAKVQTIPVPSATPGSAVVKVILASVLPYAREVYDGTRQYPMPLPYVMGSSAIARIVAVGPDAVKLAPGQLVLVDSYVRSRDDPDVSFLAGYTEGSKRLMRGEWRDWTYAEYAKVPLENCFPLDEERLLGPIEKGGLGYSVENLTQIPRLLVPNGGLKDINLQAGETIIIAPATGMFGGRAVDVALAMGAKAIAVGRNAKTLEKLASMNDRVKTVQLTMHVETDVRALQKFGPIDAFQDWSPPEAGVSTHIRSCIQALRVGGRASLMGGITGDISINYASIMFRNIQIRGNFMYSKKDIESLIKMVLAGVLKLGKENLVESFPLERWLDAFKAAEESTSLGKQILLAP</sequence>
<gene>
    <name evidence="3" type="ORF">OIDMADRAFT_44274</name>
</gene>
<evidence type="ECO:0000259" key="1">
    <source>
        <dbReference type="Pfam" id="PF00107"/>
    </source>
</evidence>
<dbReference type="GO" id="GO:0016491">
    <property type="term" value="F:oxidoreductase activity"/>
    <property type="evidence" value="ECO:0007669"/>
    <property type="project" value="TreeGrafter"/>
</dbReference>
<evidence type="ECO:0000313" key="4">
    <source>
        <dbReference type="Proteomes" id="UP000054321"/>
    </source>
</evidence>
<dbReference type="Gene3D" id="3.90.180.10">
    <property type="entry name" value="Medium-chain alcohol dehydrogenases, catalytic domain"/>
    <property type="match status" value="1"/>
</dbReference>
<feature type="domain" description="Alcohol dehydrogenase-like C-terminal" evidence="1">
    <location>
        <begin position="202"/>
        <end position="328"/>
    </location>
</feature>
<dbReference type="SUPFAM" id="SSF50129">
    <property type="entry name" value="GroES-like"/>
    <property type="match status" value="1"/>
</dbReference>
<name>A0A0C3H2G4_OIDMZ</name>
<dbReference type="STRING" id="913774.A0A0C3H2G4"/>
<organism evidence="3 4">
    <name type="scientific">Oidiodendron maius (strain Zn)</name>
    <dbReference type="NCBI Taxonomy" id="913774"/>
    <lineage>
        <taxon>Eukaryota</taxon>
        <taxon>Fungi</taxon>
        <taxon>Dikarya</taxon>
        <taxon>Ascomycota</taxon>
        <taxon>Pezizomycotina</taxon>
        <taxon>Leotiomycetes</taxon>
        <taxon>Leotiomycetes incertae sedis</taxon>
        <taxon>Myxotrichaceae</taxon>
        <taxon>Oidiodendron</taxon>
    </lineage>
</organism>
<evidence type="ECO:0000259" key="2">
    <source>
        <dbReference type="Pfam" id="PF08240"/>
    </source>
</evidence>
<dbReference type="CDD" id="cd05188">
    <property type="entry name" value="MDR"/>
    <property type="match status" value="1"/>
</dbReference>
<reference evidence="4" key="2">
    <citation type="submission" date="2015-01" db="EMBL/GenBank/DDBJ databases">
        <title>Evolutionary Origins and Diversification of the Mycorrhizal Mutualists.</title>
        <authorList>
            <consortium name="DOE Joint Genome Institute"/>
            <consortium name="Mycorrhizal Genomics Consortium"/>
            <person name="Kohler A."/>
            <person name="Kuo A."/>
            <person name="Nagy L.G."/>
            <person name="Floudas D."/>
            <person name="Copeland A."/>
            <person name="Barry K.W."/>
            <person name="Cichocki N."/>
            <person name="Veneault-Fourrey C."/>
            <person name="LaButti K."/>
            <person name="Lindquist E.A."/>
            <person name="Lipzen A."/>
            <person name="Lundell T."/>
            <person name="Morin E."/>
            <person name="Murat C."/>
            <person name="Riley R."/>
            <person name="Ohm R."/>
            <person name="Sun H."/>
            <person name="Tunlid A."/>
            <person name="Henrissat B."/>
            <person name="Grigoriev I.V."/>
            <person name="Hibbett D.S."/>
            <person name="Martin F."/>
        </authorList>
    </citation>
    <scope>NUCLEOTIDE SEQUENCE [LARGE SCALE GENOMIC DNA]</scope>
    <source>
        <strain evidence="4">Zn</strain>
    </source>
</reference>
<dbReference type="Proteomes" id="UP000054321">
    <property type="component" value="Unassembled WGS sequence"/>
</dbReference>
<dbReference type="InterPro" id="IPR013154">
    <property type="entry name" value="ADH-like_N"/>
</dbReference>
<protein>
    <recommendedName>
        <fullName evidence="5">Alcohol dehydrogenase-like C-terminal domain-containing protein</fullName>
    </recommendedName>
</protein>
<dbReference type="InParanoid" id="A0A0C3H2G4"/>
<accession>A0A0C3H2G4</accession>
<evidence type="ECO:0008006" key="5">
    <source>
        <dbReference type="Google" id="ProtNLM"/>
    </source>
</evidence>
<dbReference type="SUPFAM" id="SSF51735">
    <property type="entry name" value="NAD(P)-binding Rossmann-fold domains"/>
    <property type="match status" value="1"/>
</dbReference>
<dbReference type="Pfam" id="PF00107">
    <property type="entry name" value="ADH_zinc_N"/>
    <property type="match status" value="1"/>
</dbReference>
<dbReference type="OrthoDB" id="5407715at2759"/>
<dbReference type="Gene3D" id="3.40.50.720">
    <property type="entry name" value="NAD(P)-binding Rossmann-like Domain"/>
    <property type="match status" value="1"/>
</dbReference>
<dbReference type="EMBL" id="KN832882">
    <property type="protein sequence ID" value="KIM97579.1"/>
    <property type="molecule type" value="Genomic_DNA"/>
</dbReference>